<sequence>MLPDRDRGATKLQFSDGVSSSEIWYYKASIPIEGK</sequence>
<name>A0A834WFI1_9FABA</name>
<dbReference type="AlphaFoldDB" id="A0A834WFI1"/>
<dbReference type="Proteomes" id="UP000634136">
    <property type="component" value="Unassembled WGS sequence"/>
</dbReference>
<accession>A0A834WFI1</accession>
<dbReference type="EMBL" id="JAAIUW010000009">
    <property type="protein sequence ID" value="KAF7815224.1"/>
    <property type="molecule type" value="Genomic_DNA"/>
</dbReference>
<organism evidence="1 2">
    <name type="scientific">Senna tora</name>
    <dbReference type="NCBI Taxonomy" id="362788"/>
    <lineage>
        <taxon>Eukaryota</taxon>
        <taxon>Viridiplantae</taxon>
        <taxon>Streptophyta</taxon>
        <taxon>Embryophyta</taxon>
        <taxon>Tracheophyta</taxon>
        <taxon>Spermatophyta</taxon>
        <taxon>Magnoliopsida</taxon>
        <taxon>eudicotyledons</taxon>
        <taxon>Gunneridae</taxon>
        <taxon>Pentapetalae</taxon>
        <taxon>rosids</taxon>
        <taxon>fabids</taxon>
        <taxon>Fabales</taxon>
        <taxon>Fabaceae</taxon>
        <taxon>Caesalpinioideae</taxon>
        <taxon>Cassia clade</taxon>
        <taxon>Senna</taxon>
    </lineage>
</organism>
<proteinExistence type="predicted"/>
<evidence type="ECO:0000313" key="1">
    <source>
        <dbReference type="EMBL" id="KAF7815224.1"/>
    </source>
</evidence>
<protein>
    <submittedName>
        <fullName evidence="1">Uncharacterized protein</fullName>
    </submittedName>
</protein>
<reference evidence="1" key="1">
    <citation type="submission" date="2020-09" db="EMBL/GenBank/DDBJ databases">
        <title>Genome-Enabled Discovery of Anthraquinone Biosynthesis in Senna tora.</title>
        <authorList>
            <person name="Kang S.-H."/>
            <person name="Pandey R.P."/>
            <person name="Lee C.-M."/>
            <person name="Sim J.-S."/>
            <person name="Jeong J.-T."/>
            <person name="Choi B.-S."/>
            <person name="Jung M."/>
            <person name="Ginzburg D."/>
            <person name="Zhao K."/>
            <person name="Won S.Y."/>
            <person name="Oh T.-J."/>
            <person name="Yu Y."/>
            <person name="Kim N.-H."/>
            <person name="Lee O.R."/>
            <person name="Lee T.-H."/>
            <person name="Bashyal P."/>
            <person name="Kim T.-S."/>
            <person name="Lee W.-H."/>
            <person name="Kawkins C."/>
            <person name="Kim C.-K."/>
            <person name="Kim J.S."/>
            <person name="Ahn B.O."/>
            <person name="Rhee S.Y."/>
            <person name="Sohng J.K."/>
        </authorList>
    </citation>
    <scope>NUCLEOTIDE SEQUENCE</scope>
    <source>
        <tissue evidence="1">Leaf</tissue>
    </source>
</reference>
<comment type="caution">
    <text evidence="1">The sequence shown here is derived from an EMBL/GenBank/DDBJ whole genome shotgun (WGS) entry which is preliminary data.</text>
</comment>
<evidence type="ECO:0000313" key="2">
    <source>
        <dbReference type="Proteomes" id="UP000634136"/>
    </source>
</evidence>
<keyword evidence="2" id="KW-1185">Reference proteome</keyword>
<gene>
    <name evidence="1" type="ORF">G2W53_029193</name>
</gene>